<feature type="domain" description="AT3G52170-like helix-turn-helix" evidence="2">
    <location>
        <begin position="69"/>
        <end position="117"/>
    </location>
</feature>
<dbReference type="EnsemblPlants" id="Zm00001eb137780_T004">
    <property type="protein sequence ID" value="Zm00001eb137780_P004"/>
    <property type="gene ID" value="Zm00001eb137780"/>
</dbReference>
<name>A0A804N608_MAIZE</name>
<dbReference type="InterPro" id="IPR058942">
    <property type="entry name" value="AT3G52170-like"/>
</dbReference>
<dbReference type="OrthoDB" id="787154at2759"/>
<dbReference type="InterPro" id="IPR058941">
    <property type="entry name" value="HTH_AT3G52170-like"/>
</dbReference>
<feature type="region of interest" description="Disordered" evidence="1">
    <location>
        <begin position="222"/>
        <end position="245"/>
    </location>
</feature>
<keyword evidence="5" id="KW-1267">Proteomics identification</keyword>
<evidence type="ECO:0007829" key="5">
    <source>
        <dbReference type="PeptideAtlas" id="A0A804N608"/>
    </source>
</evidence>
<dbReference type="Proteomes" id="UP000007305">
    <property type="component" value="Chromosome 3"/>
</dbReference>
<proteinExistence type="evidence at protein level"/>
<dbReference type="Gramene" id="Zm00001eb137780_T004">
    <property type="protein sequence ID" value="Zm00001eb137780_P004"/>
    <property type="gene ID" value="Zm00001eb137780"/>
</dbReference>
<evidence type="ECO:0000313" key="3">
    <source>
        <dbReference type="EnsemblPlants" id="Zm00001eb137780_P004"/>
    </source>
</evidence>
<keyword evidence="4" id="KW-1185">Reference proteome</keyword>
<sequence>MQAAPGSVSWAASQPSVLGRCGGGAPSASLKWRAGGVGGGECRVRGRDVVVPRSCARAQEKRLPRVRKSKEERREMVESFIKSYRVSNEGKFPSINLTHKEVGGSYYIVREIMRDIIQENRVLGPGGLDAMTLSFEDCADSSKSSMKLELGQDSIEILDMSGSEVSKSHVPEISSTDESFPLQDAIFMETNLAKQDEVPSRGSIEFDLNTSEEQARLFAQVSDSDEEVTLNNQADAQDGTTNSGTDRVILPLESFAVYENNASLLRDHETLPDDNHDGSTDRVADDASLLAATNGVQAKQASLHEHDASTRSVLIDNAQSLDGQFSTTVSTDPINGFKLETEIATKTVETSQVHRLQDEFEQPLVDASYDGQENSDSPVSHPALDTKGLLHTEDQLNVVQVDETEFKNSTSGITKEEVHAADFRHEQGINTTMAISRRTLKAQQKKDDNLFWLVLRAFVVAISKIWAK</sequence>
<dbReference type="PANTHER" id="PTHR34568">
    <property type="entry name" value="RRM DOMAIN-CONTAINING PROTEIN"/>
    <property type="match status" value="1"/>
</dbReference>
<reference evidence="3" key="3">
    <citation type="submission" date="2021-05" db="UniProtKB">
        <authorList>
            <consortium name="EnsemblPlants"/>
        </authorList>
    </citation>
    <scope>IDENTIFICATION</scope>
    <source>
        <strain evidence="3">cv. B73</strain>
    </source>
</reference>
<accession>A0A804N608</accession>
<dbReference type="PANTHER" id="PTHR34568:SF1">
    <property type="entry name" value="DNA BINDING PROTEIN"/>
    <property type="match status" value="1"/>
</dbReference>
<protein>
    <recommendedName>
        <fullName evidence="2">AT3G52170-like helix-turn-helix domain-containing protein</fullName>
    </recommendedName>
</protein>
<reference evidence="4" key="1">
    <citation type="submission" date="2015-12" db="EMBL/GenBank/DDBJ databases">
        <title>Update maize B73 reference genome by single molecule sequencing technologies.</title>
        <authorList>
            <consortium name="Maize Genome Sequencing Project"/>
            <person name="Ware D."/>
        </authorList>
    </citation>
    <scope>NUCLEOTIDE SEQUENCE [LARGE SCALE GENOMIC DNA]</scope>
    <source>
        <strain evidence="4">cv. B73</strain>
    </source>
</reference>
<feature type="compositionally biased region" description="Polar residues" evidence="1">
    <location>
        <begin position="229"/>
        <end position="245"/>
    </location>
</feature>
<evidence type="ECO:0000313" key="4">
    <source>
        <dbReference type="Proteomes" id="UP000007305"/>
    </source>
</evidence>
<evidence type="ECO:0000256" key="1">
    <source>
        <dbReference type="SAM" id="MobiDB-lite"/>
    </source>
</evidence>
<organism evidence="3 4">
    <name type="scientific">Zea mays</name>
    <name type="common">Maize</name>
    <dbReference type="NCBI Taxonomy" id="4577"/>
    <lineage>
        <taxon>Eukaryota</taxon>
        <taxon>Viridiplantae</taxon>
        <taxon>Streptophyta</taxon>
        <taxon>Embryophyta</taxon>
        <taxon>Tracheophyta</taxon>
        <taxon>Spermatophyta</taxon>
        <taxon>Magnoliopsida</taxon>
        <taxon>Liliopsida</taxon>
        <taxon>Poales</taxon>
        <taxon>Poaceae</taxon>
        <taxon>PACMAD clade</taxon>
        <taxon>Panicoideae</taxon>
        <taxon>Andropogonodae</taxon>
        <taxon>Andropogoneae</taxon>
        <taxon>Tripsacinae</taxon>
        <taxon>Zea</taxon>
    </lineage>
</organism>
<gene>
    <name evidence="3" type="primary">LOC100275620</name>
</gene>
<reference evidence="3" key="2">
    <citation type="submission" date="2019-07" db="EMBL/GenBank/DDBJ databases">
        <authorList>
            <person name="Seetharam A."/>
            <person name="Woodhouse M."/>
            <person name="Cannon E."/>
        </authorList>
    </citation>
    <scope>NUCLEOTIDE SEQUENCE [LARGE SCALE GENOMIC DNA]</scope>
    <source>
        <strain evidence="3">cv. B73</strain>
    </source>
</reference>
<dbReference type="Pfam" id="PF25896">
    <property type="entry name" value="HTH_AT3G52170"/>
    <property type="match status" value="1"/>
</dbReference>
<dbReference type="AlphaFoldDB" id="A0A804N608"/>
<evidence type="ECO:0000259" key="2">
    <source>
        <dbReference type="Pfam" id="PF25896"/>
    </source>
</evidence>